<evidence type="ECO:0008006" key="4">
    <source>
        <dbReference type="Google" id="ProtNLM"/>
    </source>
</evidence>
<reference evidence="2 3" key="1">
    <citation type="submission" date="2017-03" db="EMBL/GenBank/DDBJ databases">
        <title>Genome sequence of Clostridium thermoalcaliphilum DSM 7309.</title>
        <authorList>
            <person name="Poehlein A."/>
            <person name="Daniel R."/>
        </authorList>
    </citation>
    <scope>NUCLEOTIDE SEQUENCE [LARGE SCALE GENOMIC DNA]</scope>
    <source>
        <strain evidence="2 3">DSM 7309</strain>
    </source>
</reference>
<evidence type="ECO:0000313" key="3">
    <source>
        <dbReference type="Proteomes" id="UP000190140"/>
    </source>
</evidence>
<organism evidence="2 3">
    <name type="scientific">Alkalithermobacter paradoxus</name>
    <dbReference type="NCBI Taxonomy" id="29349"/>
    <lineage>
        <taxon>Bacteria</taxon>
        <taxon>Bacillati</taxon>
        <taxon>Bacillota</taxon>
        <taxon>Clostridia</taxon>
        <taxon>Peptostreptococcales</taxon>
        <taxon>Tepidibacteraceae</taxon>
        <taxon>Alkalithermobacter</taxon>
    </lineage>
</organism>
<feature type="transmembrane region" description="Helical" evidence="1">
    <location>
        <begin position="118"/>
        <end position="136"/>
    </location>
</feature>
<evidence type="ECO:0000313" key="2">
    <source>
        <dbReference type="EMBL" id="OPJ55402.1"/>
    </source>
</evidence>
<name>A0A1V4I5Z4_9FIRM</name>
<keyword evidence="3" id="KW-1185">Reference proteome</keyword>
<dbReference type="Gene3D" id="1.10.3730.20">
    <property type="match status" value="1"/>
</dbReference>
<protein>
    <recommendedName>
        <fullName evidence="4">EamA-like transporter family protein</fullName>
    </recommendedName>
</protein>
<dbReference type="OrthoDB" id="2294582at2"/>
<dbReference type="RefSeq" id="WP_079412606.1">
    <property type="nucleotide sequence ID" value="NZ_MZGW01000005.1"/>
</dbReference>
<dbReference type="Proteomes" id="UP000190140">
    <property type="component" value="Unassembled WGS sequence"/>
</dbReference>
<proteinExistence type="predicted"/>
<keyword evidence="1" id="KW-1133">Transmembrane helix</keyword>
<feature type="transmembrane region" description="Helical" evidence="1">
    <location>
        <begin position="30"/>
        <end position="51"/>
    </location>
</feature>
<dbReference type="AlphaFoldDB" id="A0A1V4I5Z4"/>
<keyword evidence="1" id="KW-0472">Membrane</keyword>
<feature type="transmembrane region" description="Helical" evidence="1">
    <location>
        <begin position="63"/>
        <end position="85"/>
    </location>
</feature>
<accession>A0A1V4I5Z4</accession>
<sequence length="138" mass="15297">MFYTSMLVVILGTVLYHVSQKLINPNVIPMASMSVTYAIALLFSLVSLFIFGKESAITSFKELNWASYTLGIVIFTLEIGFLFVYRSGWNINTAALFANIISAVILTFIGITIFKESISIKNIIGIVLSVIGMILMRK</sequence>
<keyword evidence="1" id="KW-0812">Transmembrane</keyword>
<dbReference type="SUPFAM" id="SSF103481">
    <property type="entry name" value="Multidrug resistance efflux transporter EmrE"/>
    <property type="match status" value="1"/>
</dbReference>
<dbReference type="STRING" id="29349.CLOTH_14600"/>
<dbReference type="EMBL" id="MZGW01000005">
    <property type="protein sequence ID" value="OPJ55402.1"/>
    <property type="molecule type" value="Genomic_DNA"/>
</dbReference>
<gene>
    <name evidence="2" type="ORF">CLOTH_14600</name>
</gene>
<feature type="transmembrane region" description="Helical" evidence="1">
    <location>
        <begin position="91"/>
        <end position="111"/>
    </location>
</feature>
<comment type="caution">
    <text evidence="2">The sequence shown here is derived from an EMBL/GenBank/DDBJ whole genome shotgun (WGS) entry which is preliminary data.</text>
</comment>
<evidence type="ECO:0000256" key="1">
    <source>
        <dbReference type="SAM" id="Phobius"/>
    </source>
</evidence>
<dbReference type="InterPro" id="IPR037185">
    <property type="entry name" value="EmrE-like"/>
</dbReference>